<evidence type="ECO:0000313" key="1">
    <source>
        <dbReference type="EMBL" id="KLU05958.1"/>
    </source>
</evidence>
<sequence length="44" mass="4618">MVCAQVHGFVVGALFGLPSPLAPLSPVGLSRRGHRVFGSVDSIW</sequence>
<protein>
    <submittedName>
        <fullName evidence="1">Uncharacterized protein</fullName>
    </submittedName>
</protein>
<dbReference type="PATRIC" id="fig|595434.4.peg.1731"/>
<proteinExistence type="predicted"/>
<accession>A0A0J1BHI7</accession>
<name>A0A0J1BHI7_RHOIS</name>
<dbReference type="Proteomes" id="UP000036367">
    <property type="component" value="Unassembled WGS sequence"/>
</dbReference>
<comment type="caution">
    <text evidence="1">The sequence shown here is derived from an EMBL/GenBank/DDBJ whole genome shotgun (WGS) entry which is preliminary data.</text>
</comment>
<gene>
    <name evidence="1" type="ORF">RISK_001809</name>
</gene>
<dbReference type="AlphaFoldDB" id="A0A0J1BHI7"/>
<evidence type="ECO:0000313" key="2">
    <source>
        <dbReference type="Proteomes" id="UP000036367"/>
    </source>
</evidence>
<keyword evidence="2" id="KW-1185">Reference proteome</keyword>
<dbReference type="STRING" id="595434.RISK_001809"/>
<organism evidence="1 2">
    <name type="scientific">Rhodopirellula islandica</name>
    <dbReference type="NCBI Taxonomy" id="595434"/>
    <lineage>
        <taxon>Bacteria</taxon>
        <taxon>Pseudomonadati</taxon>
        <taxon>Planctomycetota</taxon>
        <taxon>Planctomycetia</taxon>
        <taxon>Pirellulales</taxon>
        <taxon>Pirellulaceae</taxon>
        <taxon>Rhodopirellula</taxon>
    </lineage>
</organism>
<dbReference type="EMBL" id="LECT01000016">
    <property type="protein sequence ID" value="KLU05958.1"/>
    <property type="molecule type" value="Genomic_DNA"/>
</dbReference>
<reference evidence="1" key="1">
    <citation type="submission" date="2015-05" db="EMBL/GenBank/DDBJ databases">
        <title>Permanent draft genome of Rhodopirellula islandicus K833.</title>
        <authorList>
            <person name="Kizina J."/>
            <person name="Richter M."/>
            <person name="Glockner F.O."/>
            <person name="Harder J."/>
        </authorList>
    </citation>
    <scope>NUCLEOTIDE SEQUENCE [LARGE SCALE GENOMIC DNA]</scope>
    <source>
        <strain evidence="1">K833</strain>
    </source>
</reference>